<feature type="chain" id="PRO_5047332880" evidence="1">
    <location>
        <begin position="20"/>
        <end position="252"/>
    </location>
</feature>
<protein>
    <submittedName>
        <fullName evidence="2">Uncharacterized protein</fullName>
    </submittedName>
</protein>
<dbReference type="Proteomes" id="UP001206126">
    <property type="component" value="Unassembled WGS sequence"/>
</dbReference>
<gene>
    <name evidence="2" type="ORF">NX774_08920</name>
</gene>
<dbReference type="EMBL" id="JANUHB010000002">
    <property type="protein sequence ID" value="MCS0808041.1"/>
    <property type="molecule type" value="Genomic_DNA"/>
</dbReference>
<comment type="caution">
    <text evidence="2">The sequence shown here is derived from an EMBL/GenBank/DDBJ whole genome shotgun (WGS) entry which is preliminary data.</text>
</comment>
<name>A0ABT2DC93_9BURK</name>
<dbReference type="RefSeq" id="WP_258821825.1">
    <property type="nucleotide sequence ID" value="NZ_JANUHB010000002.1"/>
</dbReference>
<evidence type="ECO:0000313" key="2">
    <source>
        <dbReference type="EMBL" id="MCS0808041.1"/>
    </source>
</evidence>
<accession>A0ABT2DC93</accession>
<evidence type="ECO:0000313" key="3">
    <source>
        <dbReference type="Proteomes" id="UP001206126"/>
    </source>
</evidence>
<reference evidence="2 3" key="1">
    <citation type="submission" date="2022-08" db="EMBL/GenBank/DDBJ databases">
        <title>Reclassification of Massilia species as members of the genera Telluria, Duganella, Pseudoduganella, Mokoshia gen. nov. and Zemynaea gen. nov. using orthogonal and non-orthogonal genome-based approaches.</title>
        <authorList>
            <person name="Bowman J.P."/>
        </authorList>
    </citation>
    <scope>NUCLEOTIDE SEQUENCE [LARGE SCALE GENOMIC DNA]</scope>
    <source>
        <strain evidence="2 3">JCM 31605</strain>
    </source>
</reference>
<proteinExistence type="predicted"/>
<keyword evidence="3" id="KW-1185">Reference proteome</keyword>
<organism evidence="2 3">
    <name type="scientific">Massilia agilis</name>
    <dbReference type="NCBI Taxonomy" id="1811226"/>
    <lineage>
        <taxon>Bacteria</taxon>
        <taxon>Pseudomonadati</taxon>
        <taxon>Pseudomonadota</taxon>
        <taxon>Betaproteobacteria</taxon>
        <taxon>Burkholderiales</taxon>
        <taxon>Oxalobacteraceae</taxon>
        <taxon>Telluria group</taxon>
        <taxon>Massilia</taxon>
    </lineage>
</organism>
<keyword evidence="1" id="KW-0732">Signal</keyword>
<feature type="signal peptide" evidence="1">
    <location>
        <begin position="1"/>
        <end position="19"/>
    </location>
</feature>
<sequence length="252" mass="27806">MKHATSLLLSLALCGAAFAQDDDIQTVPVEGVRKPEMKSYRAVWAGLETFDRQHRLAPDVPQLRFRVVANRAKCIGMCHTSDNGLSEEDGSTLALRIASDDFSIPVPVSAQGIFSVPRSEAAYDANADLIFNRKKGQYKIGANVRTPGLADNVRRLGDLRLECKVEVAIAKEEIPFWIVALANTVLLTTDWCMTNKGDVTFSYQAEQPLRSATLTDGERSLKLAVHKRSYKVPLGNQQWPDSALITLEYAAQ</sequence>
<evidence type="ECO:0000256" key="1">
    <source>
        <dbReference type="SAM" id="SignalP"/>
    </source>
</evidence>